<protein>
    <submittedName>
        <fullName evidence="1">Uncharacterized protein</fullName>
    </submittedName>
</protein>
<gene>
    <name evidence="1" type="ORF">S01H1_08208</name>
</gene>
<evidence type="ECO:0000313" key="1">
    <source>
        <dbReference type="EMBL" id="GAF74723.1"/>
    </source>
</evidence>
<sequence length="227" mass="23589">FALRDEIYADIYVTRINDLDPGAVNPVAVRDSGALITSDARELDFGTGLTVSEGSDGFLEITSTGGSGSAFDVRDTDALVQTEPSELNFINATVTSNTDGGVDIDVGGSGGTAFGPINLTDTTPTLVANASIPADDCKVITASVRALDTSSGDMKWWRLTGGVKYFGGTASVVDFESQVLGKDAGAEDWVLALEVNEESDSTAEWLLTVQVTEGGKTVDVNGSYTAV</sequence>
<feature type="non-terminal residue" evidence="1">
    <location>
        <position position="1"/>
    </location>
</feature>
<dbReference type="EMBL" id="BARS01004214">
    <property type="protein sequence ID" value="GAF74723.1"/>
    <property type="molecule type" value="Genomic_DNA"/>
</dbReference>
<dbReference type="AlphaFoldDB" id="X0S0Y8"/>
<proteinExistence type="predicted"/>
<comment type="caution">
    <text evidence="1">The sequence shown here is derived from an EMBL/GenBank/DDBJ whole genome shotgun (WGS) entry which is preliminary data.</text>
</comment>
<reference evidence="1" key="1">
    <citation type="journal article" date="2014" name="Front. Microbiol.">
        <title>High frequency of phylogenetically diverse reductive dehalogenase-homologous genes in deep subseafloor sedimentary metagenomes.</title>
        <authorList>
            <person name="Kawai M."/>
            <person name="Futagami T."/>
            <person name="Toyoda A."/>
            <person name="Takaki Y."/>
            <person name="Nishi S."/>
            <person name="Hori S."/>
            <person name="Arai W."/>
            <person name="Tsubouchi T."/>
            <person name="Morono Y."/>
            <person name="Uchiyama I."/>
            <person name="Ito T."/>
            <person name="Fujiyama A."/>
            <person name="Inagaki F."/>
            <person name="Takami H."/>
        </authorList>
    </citation>
    <scope>NUCLEOTIDE SEQUENCE</scope>
    <source>
        <strain evidence="1">Expedition CK06-06</strain>
    </source>
</reference>
<name>X0S0Y8_9ZZZZ</name>
<accession>X0S0Y8</accession>
<organism evidence="1">
    <name type="scientific">marine sediment metagenome</name>
    <dbReference type="NCBI Taxonomy" id="412755"/>
    <lineage>
        <taxon>unclassified sequences</taxon>
        <taxon>metagenomes</taxon>
        <taxon>ecological metagenomes</taxon>
    </lineage>
</organism>